<keyword evidence="3" id="KW-1185">Reference proteome</keyword>
<gene>
    <name evidence="2" type="ORF">DFH05DRAFT_1462664</name>
</gene>
<dbReference type="EMBL" id="JANVFU010000013">
    <property type="protein sequence ID" value="KAJ3740745.1"/>
    <property type="molecule type" value="Genomic_DNA"/>
</dbReference>
<organism evidence="2 3">
    <name type="scientific">Lentinula detonsa</name>
    <dbReference type="NCBI Taxonomy" id="2804962"/>
    <lineage>
        <taxon>Eukaryota</taxon>
        <taxon>Fungi</taxon>
        <taxon>Dikarya</taxon>
        <taxon>Basidiomycota</taxon>
        <taxon>Agaricomycotina</taxon>
        <taxon>Agaricomycetes</taxon>
        <taxon>Agaricomycetidae</taxon>
        <taxon>Agaricales</taxon>
        <taxon>Marasmiineae</taxon>
        <taxon>Omphalotaceae</taxon>
        <taxon>Lentinula</taxon>
    </lineage>
</organism>
<comment type="caution">
    <text evidence="2">The sequence shown here is derived from an EMBL/GenBank/DDBJ whole genome shotgun (WGS) entry which is preliminary data.</text>
</comment>
<feature type="region of interest" description="Disordered" evidence="1">
    <location>
        <begin position="415"/>
        <end position="434"/>
    </location>
</feature>
<accession>A0A9W8TUG2</accession>
<reference evidence="2 3" key="1">
    <citation type="journal article" date="2023" name="Proc. Natl. Acad. Sci. U.S.A.">
        <title>A global phylogenomic analysis of the shiitake genus Lentinula.</title>
        <authorList>
            <person name="Sierra-Patev S."/>
            <person name="Min B."/>
            <person name="Naranjo-Ortiz M."/>
            <person name="Looney B."/>
            <person name="Konkel Z."/>
            <person name="Slot J.C."/>
            <person name="Sakamoto Y."/>
            <person name="Steenwyk J.L."/>
            <person name="Rokas A."/>
            <person name="Carro J."/>
            <person name="Camarero S."/>
            <person name="Ferreira P."/>
            <person name="Molpeceres G."/>
            <person name="Ruiz-Duenas F.J."/>
            <person name="Serrano A."/>
            <person name="Henrissat B."/>
            <person name="Drula E."/>
            <person name="Hughes K.W."/>
            <person name="Mata J.L."/>
            <person name="Ishikawa N.K."/>
            <person name="Vargas-Isla R."/>
            <person name="Ushijima S."/>
            <person name="Smith C.A."/>
            <person name="Donoghue J."/>
            <person name="Ahrendt S."/>
            <person name="Andreopoulos W."/>
            <person name="He G."/>
            <person name="LaButti K."/>
            <person name="Lipzen A."/>
            <person name="Ng V."/>
            <person name="Riley R."/>
            <person name="Sandor L."/>
            <person name="Barry K."/>
            <person name="Martinez A.T."/>
            <person name="Xiao Y."/>
            <person name="Gibbons J.G."/>
            <person name="Terashima K."/>
            <person name="Grigoriev I.V."/>
            <person name="Hibbett D."/>
        </authorList>
    </citation>
    <scope>NUCLEOTIDE SEQUENCE [LARGE SCALE GENOMIC DNA]</scope>
    <source>
        <strain evidence="2 3">TFB7810</strain>
    </source>
</reference>
<dbReference type="Proteomes" id="UP001142393">
    <property type="component" value="Unassembled WGS sequence"/>
</dbReference>
<proteinExistence type="predicted"/>
<evidence type="ECO:0000256" key="1">
    <source>
        <dbReference type="SAM" id="MobiDB-lite"/>
    </source>
</evidence>
<protein>
    <submittedName>
        <fullName evidence="2">Uncharacterized protein</fullName>
    </submittedName>
</protein>
<name>A0A9W8TUG2_9AGAR</name>
<sequence>MSTFLSIPNNLDMLALSSASSSSISSSLSLFESKQSSDSQTDISPTASPLDEDAEKDCTHRRRLTGFFLDEYDEHWDLETPMSNLGDLFSPVLQKDQEFLAVDEAGYEAEASDGDEAPVFVLSGDRKKRSVKPKPKLGHCAEPNIESMEEGSELWTLPPKTTERQSVVAQDRKATSPPIKPVLRPQLQNLNSPSPIIALPSPRSLNQFPNLTWNLPSSSSINLQSSSQAAPIIDRARRNTAIQKPLGLGLRIPGMLEPQSGQSGHSIEMAASSSSDRVVEEKGVTLIGLGIQLPSDLPSASLSNSSPSIDSVSVKRRYFSGLGYGLPPTRGRGQSTRLGPSQSTVRLVTPTEHVRDSEPPSQTLEQVSEHTAPGLCTVSIEVRQRRAAIAIKPCLSSSHFAKRRLYPILETNSITTTTTSPTTSSNFPSTSNRVSNSQIKKLPCFSQPENQISFAKRTKSASSSPSNRKTSSSLCSSQCSTRLPLQQKRCTFSFETDQYFSTTKSDSNMFTNTLF</sequence>
<feature type="region of interest" description="Disordered" evidence="1">
    <location>
        <begin position="325"/>
        <end position="369"/>
    </location>
</feature>
<feature type="compositionally biased region" description="Low complexity" evidence="1">
    <location>
        <begin position="415"/>
        <end position="432"/>
    </location>
</feature>
<evidence type="ECO:0000313" key="2">
    <source>
        <dbReference type="EMBL" id="KAJ3740745.1"/>
    </source>
</evidence>
<feature type="region of interest" description="Disordered" evidence="1">
    <location>
        <begin position="31"/>
        <end position="56"/>
    </location>
</feature>
<feature type="compositionally biased region" description="Polar residues" evidence="1">
    <location>
        <begin position="332"/>
        <end position="346"/>
    </location>
</feature>
<feature type="region of interest" description="Disordered" evidence="1">
    <location>
        <begin position="455"/>
        <end position="475"/>
    </location>
</feature>
<dbReference type="AlphaFoldDB" id="A0A9W8TUG2"/>
<feature type="compositionally biased region" description="Low complexity" evidence="1">
    <location>
        <begin position="460"/>
        <end position="475"/>
    </location>
</feature>
<evidence type="ECO:0000313" key="3">
    <source>
        <dbReference type="Proteomes" id="UP001142393"/>
    </source>
</evidence>